<evidence type="ECO:0000256" key="8">
    <source>
        <dbReference type="ARBA" id="ARBA00023163"/>
    </source>
</evidence>
<reference evidence="13" key="1">
    <citation type="submission" date="2022-08" db="EMBL/GenBank/DDBJ databases">
        <authorList>
            <consortium name="DOE Joint Genome Institute"/>
            <person name="Min B."/>
            <person name="Riley R."/>
            <person name="Sierra-Patev S."/>
            <person name="Naranjo-Ortiz M."/>
            <person name="Looney B."/>
            <person name="Konkel Z."/>
            <person name="Slot J.C."/>
            <person name="Sakamoto Y."/>
            <person name="Steenwyk J.L."/>
            <person name="Rokas A."/>
            <person name="Carro J."/>
            <person name="Camarero S."/>
            <person name="Ferreira P."/>
            <person name="Molpeceres G."/>
            <person name="Ruiz-Duenas F.J."/>
            <person name="Serrano A."/>
            <person name="Henrissat B."/>
            <person name="Drula E."/>
            <person name="Hughes K.W."/>
            <person name="Mata J.L."/>
            <person name="Ishikawa N.K."/>
            <person name="Vargas-Isla R."/>
            <person name="Ushijima S."/>
            <person name="Smith C.A."/>
            <person name="Ahrendt S."/>
            <person name="Andreopoulos W."/>
            <person name="He G."/>
            <person name="Labutti K."/>
            <person name="Lipzen A."/>
            <person name="Ng V."/>
            <person name="Sandor L."/>
            <person name="Barry K."/>
            <person name="Martinez A.T."/>
            <person name="Xiao Y."/>
            <person name="Gibbons J.G."/>
            <person name="Terashima K."/>
            <person name="Hibbett D.S."/>
            <person name="Grigoriev I.V."/>
        </authorList>
    </citation>
    <scope>NUCLEOTIDE SEQUENCE</scope>
    <source>
        <strain evidence="13">TFB7829</strain>
    </source>
</reference>
<feature type="compositionally biased region" description="Polar residues" evidence="11">
    <location>
        <begin position="40"/>
        <end position="58"/>
    </location>
</feature>
<dbReference type="InterPro" id="IPR046950">
    <property type="entry name" value="DNA-dir_Rpol_C_phage-type"/>
</dbReference>
<dbReference type="Gene3D" id="1.10.287.280">
    <property type="match status" value="1"/>
</dbReference>
<comment type="subcellular location">
    <subcellularLocation>
        <location evidence="1">Mitochondrion</location>
    </subcellularLocation>
</comment>
<keyword evidence="7" id="KW-0496">Mitochondrion</keyword>
<evidence type="ECO:0000313" key="13">
    <source>
        <dbReference type="EMBL" id="KAJ3983564.1"/>
    </source>
</evidence>
<accession>A0AA38PXJ7</accession>
<dbReference type="InterPro" id="IPR011990">
    <property type="entry name" value="TPR-like_helical_dom_sf"/>
</dbReference>
<keyword evidence="5 10" id="KW-0548">Nucleotidyltransferase</keyword>
<dbReference type="GO" id="GO:0003899">
    <property type="term" value="F:DNA-directed RNA polymerase activity"/>
    <property type="evidence" value="ECO:0007669"/>
    <property type="project" value="UniProtKB-EC"/>
</dbReference>
<dbReference type="Pfam" id="PF00940">
    <property type="entry name" value="RNA_pol"/>
    <property type="match status" value="1"/>
</dbReference>
<dbReference type="FunFam" id="1.10.287.280:FF:000001">
    <property type="entry name" value="DNA-directed RNA polymerase"/>
    <property type="match status" value="1"/>
</dbReference>
<sequence length="1344" mass="151532">MIPRAAKRLETTSLLSRQSLPRPARLYSTPSRKANAPAAATQQVPQSSYPSFHPSYSRTGKDVVSHNSPTDMENFLQNPPRYTFLPTPLPSISSSASAKNSSWLTDSATQDSLAVIDACLYQLFDVPRAKGIFDRLRRDTPGKILDVRMYNAFLEAYVNMATSKAADNREFWIECAWELFATMEAGQEKVELSAGTYSIMLKAWLRFGPDSPDHIPDTGAVRPTDILTSILSRDIPVENVVADRVFETSEEAAEVIKLLSKAAAELGHTEVITQLGQTEAIGAHYDDILQDVPEVMPVMRVKKKEPSEASTEDEEQEPEYEVPFNLSNLRRHLSRVCFARRVLPEDVAARQKLLEDTVYETAMDRLKHESDMFDQLGLDTGHLRQPDLRRWMWDWHTKLQERLNEEIQNIKLIEDKKEDRLQLSPYLSLVKPERLSLITIFEIMRLQGSGGVSEGMKTTRALIAVGKAVENEYKAQICKKNNIDLPTIGRVGNNGYFSNLGYNSLLERRIVAARHMSDGEAWTAAWTQATRAKVGGILVECLMDVAKVTRSATHKVTNEVLTEVQPAFHHTYEHSRGQKLGVIRLNPVVSERLSNDNVRDTIHPRHLPMLVKPKPWLGLKKGGYMFSEVSAMRFKESVEQQSYLNHASELGNVELVYAGLDVLGSTPWQISRKVFDVVLKVWNSGEKLGKLPPAVFSDPEPVLPEGADIKTRTTYIHRMKGWTQAKANNHSDRCSVNYKIEIARTFLGDTIYFPHNVDFRGRAYPIPPHLNHIGNDLSRGLLIFAESKALGERGLRWLKIHLANLYGYDKANFDERVQFVQDHLDDIFDSATKPLEGRQWWTHADDPWQCLGTCMELHAALTSENPTEYQSCLPVHQDGTCNGLQHYAALGGDSRGAQQVNLSAGERPSDVYTYVGNMAEEIIKRDIANGEKYAAMLQGKITRKIVKQTVMTTVYGVTFIGAREQIERQLKLTKQFEEEEVWGASAYLAKVVLSCIGDLFTGAKDIQLWLTLCARLISKAIPGDRIAEALAEYRARKNKKSKSRGRKKKPEQPHEFLRKEQMTSVVWTTPLGLPIVQPYRKPNRKQIVTSMQTVYISDPNSPSEVNTMKQASAFPPNFIHSLDATHMMLTALECRTQGLTFAAVHDSYWTHACDIDEMSGIIRDTFIALHSSDVLRKLYDEFRERYRNYKIPLASIHSGVLAKALKQAGARITVTPEQAKSLQSFSNLVDVSDTGDSSIQENADSADLKALLVDLAEEREAAKLTQESNNSEEHTEEEEEEDEFEEDDWESPRAKAARLRKANEDLQSIELLGKFVNLVDLLPPLPKKGDFKVEAIKASQYFFS</sequence>
<feature type="region of interest" description="Disordered" evidence="11">
    <location>
        <begin position="1262"/>
        <end position="1296"/>
    </location>
</feature>
<dbReference type="PANTHER" id="PTHR10102:SF0">
    <property type="entry name" value="DNA-DIRECTED RNA POLYMERASE, MITOCHONDRIAL"/>
    <property type="match status" value="1"/>
</dbReference>
<organism evidence="13 14">
    <name type="scientific">Lentinula detonsa</name>
    <dbReference type="NCBI Taxonomy" id="2804962"/>
    <lineage>
        <taxon>Eukaryota</taxon>
        <taxon>Fungi</taxon>
        <taxon>Dikarya</taxon>
        <taxon>Basidiomycota</taxon>
        <taxon>Agaricomycotina</taxon>
        <taxon>Agaricomycetes</taxon>
        <taxon>Agaricomycetidae</taxon>
        <taxon>Agaricales</taxon>
        <taxon>Marasmiineae</taxon>
        <taxon>Omphalotaceae</taxon>
        <taxon>Lentinula</taxon>
    </lineage>
</organism>
<feature type="domain" description="DNA-directed RNA polymerase N-terminal" evidence="12">
    <location>
        <begin position="349"/>
        <end position="665"/>
    </location>
</feature>
<evidence type="ECO:0000256" key="1">
    <source>
        <dbReference type="ARBA" id="ARBA00004173"/>
    </source>
</evidence>
<evidence type="ECO:0000256" key="7">
    <source>
        <dbReference type="ARBA" id="ARBA00023128"/>
    </source>
</evidence>
<dbReference type="FunFam" id="1.10.150.20:FF:000041">
    <property type="entry name" value="DNA-directed RNA polymerase"/>
    <property type="match status" value="1"/>
</dbReference>
<dbReference type="PANTHER" id="PTHR10102">
    <property type="entry name" value="DNA-DIRECTED RNA POLYMERASE, MITOCHONDRIAL"/>
    <property type="match status" value="1"/>
</dbReference>
<dbReference type="Pfam" id="PF14700">
    <property type="entry name" value="RPOL_N"/>
    <property type="match status" value="1"/>
</dbReference>
<evidence type="ECO:0000256" key="4">
    <source>
        <dbReference type="ARBA" id="ARBA00022679"/>
    </source>
</evidence>
<evidence type="ECO:0000256" key="5">
    <source>
        <dbReference type="ARBA" id="ARBA00022695"/>
    </source>
</evidence>
<dbReference type="InterPro" id="IPR002092">
    <property type="entry name" value="DNA-dir_Rpol_phage-type"/>
</dbReference>
<keyword evidence="8 10" id="KW-0804">Transcription</keyword>
<comment type="function">
    <text evidence="10">DNA-dependent RNA polymerase catalyzes the transcription of DNA into RNA using the four ribonucleoside triphosphates as substrates.</text>
</comment>
<evidence type="ECO:0000313" key="14">
    <source>
        <dbReference type="Proteomes" id="UP001163850"/>
    </source>
</evidence>
<feature type="compositionally biased region" description="Acidic residues" evidence="11">
    <location>
        <begin position="1274"/>
        <end position="1289"/>
    </location>
</feature>
<dbReference type="SMART" id="SM01311">
    <property type="entry name" value="RPOL_N"/>
    <property type="match status" value="1"/>
</dbReference>
<dbReference type="Gene3D" id="1.10.1320.10">
    <property type="entry name" value="DNA-directed RNA polymerase, N-terminal domain"/>
    <property type="match status" value="1"/>
</dbReference>
<dbReference type="Gene3D" id="1.25.40.10">
    <property type="entry name" value="Tetratricopeptide repeat domain"/>
    <property type="match status" value="1"/>
</dbReference>
<comment type="similarity">
    <text evidence="2 10">Belongs to the phage and mitochondrial RNA polymerase family.</text>
</comment>
<evidence type="ECO:0000256" key="9">
    <source>
        <dbReference type="ARBA" id="ARBA00048552"/>
    </source>
</evidence>
<gene>
    <name evidence="13" type="ORF">F5890DRAFT_1522406</name>
</gene>
<dbReference type="SUPFAM" id="SSF56672">
    <property type="entry name" value="DNA/RNA polymerases"/>
    <property type="match status" value="1"/>
</dbReference>
<dbReference type="PROSITE" id="PS00900">
    <property type="entry name" value="RNA_POL_PHAGE_1"/>
    <property type="match status" value="1"/>
</dbReference>
<keyword evidence="6" id="KW-0809">Transit peptide</keyword>
<protein>
    <recommendedName>
        <fullName evidence="10">DNA-directed RNA polymerase</fullName>
        <ecNumber evidence="10">2.7.7.6</ecNumber>
    </recommendedName>
</protein>
<feature type="region of interest" description="Disordered" evidence="11">
    <location>
        <begin position="13"/>
        <end position="71"/>
    </location>
</feature>
<dbReference type="InterPro" id="IPR037159">
    <property type="entry name" value="RNA_POL_N_sf"/>
</dbReference>
<comment type="caution">
    <text evidence="13">The sequence shown here is derived from an EMBL/GenBank/DDBJ whole genome shotgun (WGS) entry which is preliminary data.</text>
</comment>
<evidence type="ECO:0000259" key="12">
    <source>
        <dbReference type="SMART" id="SM01311"/>
    </source>
</evidence>
<evidence type="ECO:0000256" key="2">
    <source>
        <dbReference type="ARBA" id="ARBA00009493"/>
    </source>
</evidence>
<evidence type="ECO:0000256" key="3">
    <source>
        <dbReference type="ARBA" id="ARBA00022478"/>
    </source>
</evidence>
<dbReference type="Proteomes" id="UP001163850">
    <property type="component" value="Unassembled WGS sequence"/>
</dbReference>
<keyword evidence="4 10" id="KW-0808">Transferase</keyword>
<evidence type="ECO:0000256" key="11">
    <source>
        <dbReference type="SAM" id="MobiDB-lite"/>
    </source>
</evidence>
<dbReference type="PROSITE" id="PS00489">
    <property type="entry name" value="RNA_POL_PHAGE_2"/>
    <property type="match status" value="1"/>
</dbReference>
<dbReference type="EC" id="2.7.7.6" evidence="10"/>
<dbReference type="GO" id="GO:0006390">
    <property type="term" value="P:mitochondrial transcription"/>
    <property type="evidence" value="ECO:0007669"/>
    <property type="project" value="TreeGrafter"/>
</dbReference>
<dbReference type="GO" id="GO:0034245">
    <property type="term" value="C:mitochondrial DNA-directed RNA polymerase complex"/>
    <property type="evidence" value="ECO:0007669"/>
    <property type="project" value="TreeGrafter"/>
</dbReference>
<evidence type="ECO:0000256" key="6">
    <source>
        <dbReference type="ARBA" id="ARBA00022946"/>
    </source>
</evidence>
<dbReference type="Gene3D" id="1.10.150.20">
    <property type="entry name" value="5' to 3' exonuclease, C-terminal subdomain"/>
    <property type="match status" value="1"/>
</dbReference>
<dbReference type="GO" id="GO:0001018">
    <property type="term" value="F:mitochondrial promoter sequence-specific DNA binding"/>
    <property type="evidence" value="ECO:0007669"/>
    <property type="project" value="TreeGrafter"/>
</dbReference>
<keyword evidence="3 10" id="KW-0240">DNA-directed RNA polymerase</keyword>
<name>A0AA38PXJ7_9AGAR</name>
<dbReference type="InterPro" id="IPR043502">
    <property type="entry name" value="DNA/RNA_pol_sf"/>
</dbReference>
<evidence type="ECO:0000256" key="10">
    <source>
        <dbReference type="RuleBase" id="RU003805"/>
    </source>
</evidence>
<dbReference type="EMBL" id="MU802018">
    <property type="protein sequence ID" value="KAJ3983564.1"/>
    <property type="molecule type" value="Genomic_DNA"/>
</dbReference>
<dbReference type="InterPro" id="IPR029262">
    <property type="entry name" value="RPOL_N"/>
</dbReference>
<comment type="catalytic activity">
    <reaction evidence="9 10">
        <text>RNA(n) + a ribonucleoside 5'-triphosphate = RNA(n+1) + diphosphate</text>
        <dbReference type="Rhea" id="RHEA:21248"/>
        <dbReference type="Rhea" id="RHEA-COMP:14527"/>
        <dbReference type="Rhea" id="RHEA-COMP:17342"/>
        <dbReference type="ChEBI" id="CHEBI:33019"/>
        <dbReference type="ChEBI" id="CHEBI:61557"/>
        <dbReference type="ChEBI" id="CHEBI:140395"/>
        <dbReference type="EC" id="2.7.7.6"/>
    </reaction>
</comment>
<proteinExistence type="inferred from homology"/>